<evidence type="ECO:0000313" key="1">
    <source>
        <dbReference type="EMBL" id="KAL0476339.1"/>
    </source>
</evidence>
<gene>
    <name evidence="1" type="ORF">AKO1_006272</name>
</gene>
<organism evidence="1 2">
    <name type="scientific">Acrasis kona</name>
    <dbReference type="NCBI Taxonomy" id="1008807"/>
    <lineage>
        <taxon>Eukaryota</taxon>
        <taxon>Discoba</taxon>
        <taxon>Heterolobosea</taxon>
        <taxon>Tetramitia</taxon>
        <taxon>Eutetramitia</taxon>
        <taxon>Acrasidae</taxon>
        <taxon>Acrasis</taxon>
    </lineage>
</organism>
<dbReference type="EMBL" id="JAOPGA020000019">
    <property type="protein sequence ID" value="KAL0476339.1"/>
    <property type="molecule type" value="Genomic_DNA"/>
</dbReference>
<dbReference type="Proteomes" id="UP001431209">
    <property type="component" value="Unassembled WGS sequence"/>
</dbReference>
<comment type="caution">
    <text evidence="1">The sequence shown here is derived from an EMBL/GenBank/DDBJ whole genome shotgun (WGS) entry which is preliminary data.</text>
</comment>
<sequence>MIRSKAILSGCEFYETYIQDKKLEIPEFKKGKLSLFALHNNQIVNKETLDVIEDTNILDCFKVIGNIYTIQNQTEESIKQATSVLYMVIQKLPNGKHAFYIGRGKMTRALDHFTLGRKHKNQKQGYLINLVAANVNPKDIIPGTFILRTFNEEETKNGFAKSHEKETNENVYHQFNTLEYFKNLHSINIRI</sequence>
<evidence type="ECO:0000313" key="2">
    <source>
        <dbReference type="Proteomes" id="UP001431209"/>
    </source>
</evidence>
<protein>
    <recommendedName>
        <fullName evidence="3">GIY-YIG homing endonuclease</fullName>
    </recommendedName>
</protein>
<accession>A0AAW2YI05</accession>
<reference evidence="1 2" key="1">
    <citation type="submission" date="2024-03" db="EMBL/GenBank/DDBJ databases">
        <title>The Acrasis kona genome and developmental transcriptomes reveal deep origins of eukaryotic multicellular pathways.</title>
        <authorList>
            <person name="Sheikh S."/>
            <person name="Fu C.-J."/>
            <person name="Brown M.W."/>
            <person name="Baldauf S.L."/>
        </authorList>
    </citation>
    <scope>NUCLEOTIDE SEQUENCE [LARGE SCALE GENOMIC DNA]</scope>
    <source>
        <strain evidence="1 2">ATCC MYA-3509</strain>
    </source>
</reference>
<dbReference type="AlphaFoldDB" id="A0AAW2YI05"/>
<evidence type="ECO:0008006" key="3">
    <source>
        <dbReference type="Google" id="ProtNLM"/>
    </source>
</evidence>
<proteinExistence type="predicted"/>
<name>A0AAW2YI05_9EUKA</name>
<keyword evidence="2" id="KW-1185">Reference proteome</keyword>